<proteinExistence type="predicted"/>
<keyword evidence="7" id="KW-0812">Transmembrane</keyword>
<keyword evidence="2" id="KW-0378">Hydrolase</keyword>
<dbReference type="OrthoDB" id="64767at2759"/>
<evidence type="ECO:0000259" key="8">
    <source>
        <dbReference type="PROSITE" id="PS51192"/>
    </source>
</evidence>
<evidence type="ECO:0000256" key="7">
    <source>
        <dbReference type="SAM" id="Phobius"/>
    </source>
</evidence>
<dbReference type="InterPro" id="IPR001650">
    <property type="entry name" value="Helicase_C-like"/>
</dbReference>
<dbReference type="GO" id="GO:0055087">
    <property type="term" value="C:Ski complex"/>
    <property type="evidence" value="ECO:0007669"/>
    <property type="project" value="TreeGrafter"/>
</dbReference>
<dbReference type="Gene3D" id="1.10.3380.30">
    <property type="match status" value="1"/>
</dbReference>
<comment type="caution">
    <text evidence="10">The sequence shown here is derived from an EMBL/GenBank/DDBJ whole genome shotgun (WGS) entry which is preliminary data.</text>
</comment>
<dbReference type="Pfam" id="PF17911">
    <property type="entry name" value="Ski2_N"/>
    <property type="match status" value="1"/>
</dbReference>
<feature type="region of interest" description="Disordered" evidence="6">
    <location>
        <begin position="274"/>
        <end position="301"/>
    </location>
</feature>
<gene>
    <name evidence="10" type="ORF">WR25_09005</name>
</gene>
<feature type="transmembrane region" description="Helical" evidence="7">
    <location>
        <begin position="1134"/>
        <end position="1151"/>
    </location>
</feature>
<dbReference type="GO" id="GO:0003724">
    <property type="term" value="F:RNA helicase activity"/>
    <property type="evidence" value="ECO:0007669"/>
    <property type="project" value="UniProtKB-EC"/>
</dbReference>
<accession>A0A2A2M1X0</accession>
<dbReference type="Gene3D" id="3.40.50.300">
    <property type="entry name" value="P-loop containing nucleotide triphosphate hydrolases"/>
    <property type="match status" value="2"/>
</dbReference>
<dbReference type="CDD" id="cd18795">
    <property type="entry name" value="SF2_C_Ski2"/>
    <property type="match status" value="1"/>
</dbReference>
<evidence type="ECO:0000256" key="4">
    <source>
        <dbReference type="ARBA" id="ARBA00022840"/>
    </source>
</evidence>
<dbReference type="Pfam" id="PF00270">
    <property type="entry name" value="DEAD"/>
    <property type="match status" value="1"/>
</dbReference>
<feature type="compositionally biased region" description="Gly residues" evidence="6">
    <location>
        <begin position="615"/>
        <end position="629"/>
    </location>
</feature>
<dbReference type="PROSITE" id="PS51194">
    <property type="entry name" value="HELICASE_CTER"/>
    <property type="match status" value="1"/>
</dbReference>
<dbReference type="GO" id="GO:0070478">
    <property type="term" value="P:nuclear-transcribed mRNA catabolic process, 3'-5' exonucleolytic nonsense-mediated decay"/>
    <property type="evidence" value="ECO:0007669"/>
    <property type="project" value="TreeGrafter"/>
</dbReference>
<dbReference type="GO" id="GO:0003676">
    <property type="term" value="F:nucleic acid binding"/>
    <property type="evidence" value="ECO:0007669"/>
    <property type="project" value="InterPro"/>
</dbReference>
<organism evidence="10 11">
    <name type="scientific">Diploscapter pachys</name>
    <dbReference type="NCBI Taxonomy" id="2018661"/>
    <lineage>
        <taxon>Eukaryota</taxon>
        <taxon>Metazoa</taxon>
        <taxon>Ecdysozoa</taxon>
        <taxon>Nematoda</taxon>
        <taxon>Chromadorea</taxon>
        <taxon>Rhabditida</taxon>
        <taxon>Rhabditina</taxon>
        <taxon>Rhabditomorpha</taxon>
        <taxon>Rhabditoidea</taxon>
        <taxon>Rhabditidae</taxon>
        <taxon>Diploscapter</taxon>
    </lineage>
</organism>
<dbReference type="PANTHER" id="PTHR12131">
    <property type="entry name" value="ATP-DEPENDENT RNA AND DNA HELICASE"/>
    <property type="match status" value="1"/>
</dbReference>
<dbReference type="PANTHER" id="PTHR12131:SF1">
    <property type="entry name" value="ATP-DEPENDENT RNA HELICASE SUPV3L1, MITOCHONDRIAL-RELATED"/>
    <property type="match status" value="1"/>
</dbReference>
<evidence type="ECO:0000256" key="5">
    <source>
        <dbReference type="ARBA" id="ARBA00047984"/>
    </source>
</evidence>
<dbReference type="FunFam" id="3.40.50.300:FF:000354">
    <property type="entry name" value="ATP-dependent RNA helicase SKI2"/>
    <property type="match status" value="1"/>
</dbReference>
<dbReference type="SMART" id="SM00487">
    <property type="entry name" value="DEXDc"/>
    <property type="match status" value="1"/>
</dbReference>
<dbReference type="InterPro" id="IPR050699">
    <property type="entry name" value="RNA-DNA_Helicase"/>
</dbReference>
<keyword evidence="11" id="KW-1185">Reference proteome</keyword>
<evidence type="ECO:0000313" key="11">
    <source>
        <dbReference type="Proteomes" id="UP000218231"/>
    </source>
</evidence>
<dbReference type="STRING" id="2018661.A0A2A2M1X0"/>
<evidence type="ECO:0000256" key="6">
    <source>
        <dbReference type="SAM" id="MobiDB-lite"/>
    </source>
</evidence>
<protein>
    <recommendedName>
        <fullName evidence="12">Helicase SKI2W</fullName>
    </recommendedName>
</protein>
<name>A0A2A2M1X0_9BILA</name>
<dbReference type="EMBL" id="LIAE01006252">
    <property type="protein sequence ID" value="PAV92237.1"/>
    <property type="molecule type" value="Genomic_DNA"/>
</dbReference>
<evidence type="ECO:0000259" key="9">
    <source>
        <dbReference type="PROSITE" id="PS51194"/>
    </source>
</evidence>
<dbReference type="AlphaFoldDB" id="A0A2A2M1X0"/>
<dbReference type="Proteomes" id="UP000218231">
    <property type="component" value="Unassembled WGS sequence"/>
</dbReference>
<dbReference type="InterPro" id="IPR011545">
    <property type="entry name" value="DEAD/DEAH_box_helicase_dom"/>
</dbReference>
<feature type="region of interest" description="Disordered" evidence="6">
    <location>
        <begin position="574"/>
        <end position="641"/>
    </location>
</feature>
<sequence>MPISPFPPSRANRSNLFCSCDICVFAVERFGRRNHKFYLAIIVLLVPAVDLDSIHFPREKMSLYDDALLEEGKRVFKLAALEEMIGTLTIPELQELYPQVPLGDINIWDVLDDDLEPSEPTTTVDPIQNESGELKGFHEILRNPDELSSATISMSLNRAMSSEPSTSIKGSAGNIPFFPGGFDEAFNNVIKFSEENPEIQDEDEKPYLEFKDLLVCASGFFPEMFEDSSENPQIRLEAKIEDVDKIIGIDDNDIQKVIPENAKAPKFEATMLFEKTGPKPTKDEEKQESDVEDSGEEVELPEEKELRVYHLPTETSHQSQTYSFAVEVPSMSNLPEYHQMKDRMARKYPFDLDPFQQAAIVHMENNESVFVAAHTSAGKTVVAEYAIAMCAKHKTKAIYTSPIKALSNQKYRDFKQEFGDVGLITGDIQINSEGFCLIMTTEILQSMLYNGSDVIRDLEWVVFDEVHYINNDERGHVWEEVLIMLPAHVKIVMLSATVPNCLEFADWVGRIKNQKIHVIFTQKRPVPLEHYLYTGQDGKTSKDMFLVIDSNGLWNREGYAKAYEAKMQVEEKKKKQANLDAQYARVDEQTGRGGRGRGSGPNSQRGRGQDRGRGRGGQQQRGGARGGGQNNPRGGHQNQGSAHERFYKNDKNVYKNLINHLQSSEKLPVVIFVFSRKRCDENAQLLVSTDLTVKEEKYHIKQFFDRCIDRLKGSDKDLPQVIRMRELCMRGFAVHHSGVLPILKEVVELLFQQGYVKVLFATETFAMGVNMPARSVVFDSVRKHDGTAMRALNPGEYIQMAGRAGRRGLDTTGTVIVLCKEMNMPESNELQLVMNGKPQKLESKFRVTYSMLLNLLRVEQLKVEDMLQRSYVESPALREAITKKTLLENAQQRLQNFDDLLCEKCNPPASGFATIKPNSIQDYHDVLQRFVLARCQLTPKIFAQPAVDKWMQTGRVVIVSSAAHALQNAPCVFMLHNQNKNTIQVLVPCATKEDADVTLCKKQAEAFWKKSEEEKTWLEETNLLEGVIKFGLYGLNPAYEQEQDKHSMVVYFKFCDIAPECVIGVAKKILKVDKSDKNDFALEATKYQSGKISINRFCFSAIIRLVTFTGTIGFGAILVSFVANGSPRLRIINLLMNSFFSAWYPALPLVISEKSMPLTNPWKSGMLRNILISFS</sequence>
<feature type="compositionally biased region" description="Low complexity" evidence="6">
    <location>
        <begin position="630"/>
        <end position="640"/>
    </location>
</feature>
<evidence type="ECO:0008006" key="12">
    <source>
        <dbReference type="Google" id="ProtNLM"/>
    </source>
</evidence>
<feature type="compositionally biased region" description="Acidic residues" evidence="6">
    <location>
        <begin position="290"/>
        <end position="300"/>
    </location>
</feature>
<dbReference type="GO" id="GO:0005524">
    <property type="term" value="F:ATP binding"/>
    <property type="evidence" value="ECO:0007669"/>
    <property type="project" value="UniProtKB-KW"/>
</dbReference>
<evidence type="ECO:0000256" key="3">
    <source>
        <dbReference type="ARBA" id="ARBA00022806"/>
    </source>
</evidence>
<feature type="compositionally biased region" description="Basic and acidic residues" evidence="6">
    <location>
        <begin position="276"/>
        <end position="289"/>
    </location>
</feature>
<keyword evidence="7" id="KW-0472">Membrane</keyword>
<dbReference type="GO" id="GO:0016787">
    <property type="term" value="F:hydrolase activity"/>
    <property type="evidence" value="ECO:0007669"/>
    <property type="project" value="UniProtKB-KW"/>
</dbReference>
<dbReference type="PROSITE" id="PS51192">
    <property type="entry name" value="HELICASE_ATP_BIND_1"/>
    <property type="match status" value="1"/>
</dbReference>
<evidence type="ECO:0000256" key="2">
    <source>
        <dbReference type="ARBA" id="ARBA00022801"/>
    </source>
</evidence>
<keyword evidence="7" id="KW-1133">Transmembrane helix</keyword>
<dbReference type="InterPro" id="IPR014001">
    <property type="entry name" value="Helicase_ATP-bd"/>
</dbReference>
<feature type="domain" description="Helicase C-terminal" evidence="9">
    <location>
        <begin position="656"/>
        <end position="856"/>
    </location>
</feature>
<evidence type="ECO:0000313" key="10">
    <source>
        <dbReference type="EMBL" id="PAV92237.1"/>
    </source>
</evidence>
<feature type="transmembrane region" description="Helical" evidence="7">
    <location>
        <begin position="1101"/>
        <end position="1122"/>
    </location>
</feature>
<feature type="domain" description="Helicase ATP-binding" evidence="8">
    <location>
        <begin position="360"/>
        <end position="516"/>
    </location>
</feature>
<reference evidence="10 11" key="1">
    <citation type="journal article" date="2017" name="Curr. Biol.">
        <title>Genome architecture and evolution of a unichromosomal asexual nematode.</title>
        <authorList>
            <person name="Fradin H."/>
            <person name="Zegar C."/>
            <person name="Gutwein M."/>
            <person name="Lucas J."/>
            <person name="Kovtun M."/>
            <person name="Corcoran D."/>
            <person name="Baugh L.R."/>
            <person name="Kiontke K."/>
            <person name="Gunsalus K."/>
            <person name="Fitch D.H."/>
            <person name="Piano F."/>
        </authorList>
    </citation>
    <scope>NUCLEOTIDE SEQUENCE [LARGE SCALE GENOMIC DNA]</scope>
    <source>
        <strain evidence="10">PF1309</strain>
    </source>
</reference>
<evidence type="ECO:0000256" key="1">
    <source>
        <dbReference type="ARBA" id="ARBA00022741"/>
    </source>
</evidence>
<dbReference type="Pfam" id="PF00271">
    <property type="entry name" value="Helicase_C"/>
    <property type="match status" value="1"/>
</dbReference>
<dbReference type="SMART" id="SM00490">
    <property type="entry name" value="HELICc"/>
    <property type="match status" value="1"/>
</dbReference>
<keyword evidence="4" id="KW-0067">ATP-binding</keyword>
<keyword evidence="1" id="KW-0547">Nucleotide-binding</keyword>
<comment type="catalytic activity">
    <reaction evidence="5">
        <text>ATP + H2O = ADP + phosphate + H(+)</text>
        <dbReference type="Rhea" id="RHEA:13065"/>
        <dbReference type="ChEBI" id="CHEBI:15377"/>
        <dbReference type="ChEBI" id="CHEBI:15378"/>
        <dbReference type="ChEBI" id="CHEBI:30616"/>
        <dbReference type="ChEBI" id="CHEBI:43474"/>
        <dbReference type="ChEBI" id="CHEBI:456216"/>
        <dbReference type="EC" id="3.6.4.13"/>
    </reaction>
</comment>
<dbReference type="SUPFAM" id="SSF52540">
    <property type="entry name" value="P-loop containing nucleoside triphosphate hydrolases"/>
    <property type="match status" value="1"/>
</dbReference>
<dbReference type="InterPro" id="IPR027417">
    <property type="entry name" value="P-loop_NTPase"/>
</dbReference>
<keyword evidence="3" id="KW-0347">Helicase</keyword>
<dbReference type="InterPro" id="IPR040801">
    <property type="entry name" value="Ski2_N"/>
</dbReference>